<name>A0A495J5P8_9SPHI</name>
<evidence type="ECO:0000313" key="4">
    <source>
        <dbReference type="Proteomes" id="UP000268007"/>
    </source>
</evidence>
<sequence length="410" mass="45580">MHTKDFLYLLEDQSFLNYCNGSNQNDTEYWQNQLLEHPEDEKAIQELKVLVILLTEETRKQQAEAGFKLLQQNISAQTKITGKVRPLFKRLSVAASLLVVLSTGLYLYISKNNKSIAYSINKSNDVKPGGNKAILILANGTKIDLTNAQNGTLAVQNGTQISKMADGQVIYQPAENLNGQGNAPDINTIQTPVKGRYMIVLPDGTKVWLNSVSSLRYPSVFDEKTREVELTGEAYFEVAHVTLKGTNKRVPFIVQTTSATNPNKTQKIEVLGTHFNVNCYDDEPLSKTTLLEGSIKVSNANITGGREALLSPGQELSSGNGKFNVGQADIEAAIAWKNDDFVFREDIRSALRKVARWYDVDIDYAESAPKQLMLGGWISRKKNISEVLDMMEGTGKVHFIITGRRIMVTE</sequence>
<organism evidence="3 4">
    <name type="scientific">Mucilaginibacter gracilis</name>
    <dbReference type="NCBI Taxonomy" id="423350"/>
    <lineage>
        <taxon>Bacteria</taxon>
        <taxon>Pseudomonadati</taxon>
        <taxon>Bacteroidota</taxon>
        <taxon>Sphingobacteriia</taxon>
        <taxon>Sphingobacteriales</taxon>
        <taxon>Sphingobacteriaceae</taxon>
        <taxon>Mucilaginibacter</taxon>
    </lineage>
</organism>
<gene>
    <name evidence="3" type="ORF">BDD43_3908</name>
</gene>
<dbReference type="Gene3D" id="3.55.50.30">
    <property type="match status" value="1"/>
</dbReference>
<comment type="caution">
    <text evidence="3">The sequence shown here is derived from an EMBL/GenBank/DDBJ whole genome shotgun (WGS) entry which is preliminary data.</text>
</comment>
<reference evidence="3 4" key="1">
    <citation type="submission" date="2018-10" db="EMBL/GenBank/DDBJ databases">
        <title>Genomic Encyclopedia of Archaeal and Bacterial Type Strains, Phase II (KMG-II): from individual species to whole genera.</title>
        <authorList>
            <person name="Goeker M."/>
        </authorList>
    </citation>
    <scope>NUCLEOTIDE SEQUENCE [LARGE SCALE GENOMIC DNA]</scope>
    <source>
        <strain evidence="3 4">DSM 18602</strain>
    </source>
</reference>
<keyword evidence="4" id="KW-1185">Reference proteome</keyword>
<dbReference type="OrthoDB" id="629393at2"/>
<feature type="domain" description="Protein FecR C-terminal" evidence="2">
    <location>
        <begin position="341"/>
        <end position="408"/>
    </location>
</feature>
<dbReference type="AlphaFoldDB" id="A0A495J5P8"/>
<accession>A0A495J5P8</accession>
<dbReference type="PANTHER" id="PTHR30273">
    <property type="entry name" value="PERIPLASMIC SIGNAL SENSOR AND SIGMA FACTOR ACTIVATOR FECR-RELATED"/>
    <property type="match status" value="1"/>
</dbReference>
<dbReference type="InterPro" id="IPR032508">
    <property type="entry name" value="FecR_C"/>
</dbReference>
<dbReference type="Gene3D" id="2.60.120.1440">
    <property type="match status" value="1"/>
</dbReference>
<evidence type="ECO:0000259" key="1">
    <source>
        <dbReference type="Pfam" id="PF04773"/>
    </source>
</evidence>
<dbReference type="InterPro" id="IPR006860">
    <property type="entry name" value="FecR"/>
</dbReference>
<dbReference type="PANTHER" id="PTHR30273:SF2">
    <property type="entry name" value="PROTEIN FECR"/>
    <property type="match status" value="1"/>
</dbReference>
<protein>
    <submittedName>
        <fullName evidence="3">FecR family protein</fullName>
    </submittedName>
</protein>
<dbReference type="EMBL" id="RBKU01000001">
    <property type="protein sequence ID" value="RKR83694.1"/>
    <property type="molecule type" value="Genomic_DNA"/>
</dbReference>
<dbReference type="InterPro" id="IPR012373">
    <property type="entry name" value="Ferrdict_sens_TM"/>
</dbReference>
<dbReference type="Pfam" id="PF16344">
    <property type="entry name" value="FecR_C"/>
    <property type="match status" value="1"/>
</dbReference>
<dbReference type="GO" id="GO:0016989">
    <property type="term" value="F:sigma factor antagonist activity"/>
    <property type="evidence" value="ECO:0007669"/>
    <property type="project" value="TreeGrafter"/>
</dbReference>
<dbReference type="RefSeq" id="WP_121199162.1">
    <property type="nucleotide sequence ID" value="NZ_RBKU01000001.1"/>
</dbReference>
<evidence type="ECO:0000313" key="3">
    <source>
        <dbReference type="EMBL" id="RKR83694.1"/>
    </source>
</evidence>
<dbReference type="Proteomes" id="UP000268007">
    <property type="component" value="Unassembled WGS sequence"/>
</dbReference>
<proteinExistence type="predicted"/>
<feature type="domain" description="FecR protein" evidence="1">
    <location>
        <begin position="188"/>
        <end position="296"/>
    </location>
</feature>
<dbReference type="Pfam" id="PF04773">
    <property type="entry name" value="FecR"/>
    <property type="match status" value="1"/>
</dbReference>
<evidence type="ECO:0000259" key="2">
    <source>
        <dbReference type="Pfam" id="PF16344"/>
    </source>
</evidence>